<dbReference type="SUPFAM" id="SSF55347">
    <property type="entry name" value="Glyceraldehyde-3-phosphate dehydrogenase-like, C-terminal domain"/>
    <property type="match status" value="1"/>
</dbReference>
<organism evidence="4 5">
    <name type="scientific">Armatimonas rosea</name>
    <dbReference type="NCBI Taxonomy" id="685828"/>
    <lineage>
        <taxon>Bacteria</taxon>
        <taxon>Bacillati</taxon>
        <taxon>Armatimonadota</taxon>
        <taxon>Armatimonadia</taxon>
        <taxon>Armatimonadales</taxon>
        <taxon>Armatimonadaceae</taxon>
        <taxon>Armatimonas</taxon>
    </lineage>
</organism>
<keyword evidence="2" id="KW-0560">Oxidoreductase</keyword>
<reference evidence="4 5" key="1">
    <citation type="submission" date="2020-08" db="EMBL/GenBank/DDBJ databases">
        <title>Genomic Encyclopedia of Type Strains, Phase IV (KMG-IV): sequencing the most valuable type-strain genomes for metagenomic binning, comparative biology and taxonomic classification.</title>
        <authorList>
            <person name="Goeker M."/>
        </authorList>
    </citation>
    <scope>NUCLEOTIDE SEQUENCE [LARGE SCALE GENOMIC DNA]</scope>
    <source>
        <strain evidence="4 5">DSM 23562</strain>
    </source>
</reference>
<dbReference type="InterPro" id="IPR000683">
    <property type="entry name" value="Gfo/Idh/MocA-like_OxRdtase_N"/>
</dbReference>
<comment type="similarity">
    <text evidence="1">Belongs to the Gfo/Idh/MocA family.</text>
</comment>
<gene>
    <name evidence="4" type="ORF">HNQ39_002390</name>
</gene>
<dbReference type="PANTHER" id="PTHR43708">
    <property type="entry name" value="CONSERVED EXPRESSED OXIDOREDUCTASE (EUROFUNG)"/>
    <property type="match status" value="1"/>
</dbReference>
<dbReference type="InterPro" id="IPR036291">
    <property type="entry name" value="NAD(P)-bd_dom_sf"/>
</dbReference>
<evidence type="ECO:0000256" key="2">
    <source>
        <dbReference type="ARBA" id="ARBA00023002"/>
    </source>
</evidence>
<name>A0A7W9W5L5_ARMRO</name>
<dbReference type="RefSeq" id="WP_184195863.1">
    <property type="nucleotide sequence ID" value="NZ_JACHGW010000002.1"/>
</dbReference>
<dbReference type="GO" id="GO:0016491">
    <property type="term" value="F:oxidoreductase activity"/>
    <property type="evidence" value="ECO:0007669"/>
    <property type="project" value="UniProtKB-KW"/>
</dbReference>
<dbReference type="SUPFAM" id="SSF51735">
    <property type="entry name" value="NAD(P)-binding Rossmann-fold domains"/>
    <property type="match status" value="1"/>
</dbReference>
<proteinExistence type="inferred from homology"/>
<dbReference type="GO" id="GO:0000166">
    <property type="term" value="F:nucleotide binding"/>
    <property type="evidence" value="ECO:0007669"/>
    <property type="project" value="InterPro"/>
</dbReference>
<sequence>MTLKIAVVGTGKVARNNYLPYLAKQPDTTLRYFSRTPERAEDCARDFGGTVFPSVEALLADQPDAVLVLTHETQRADATEALLAGRPKRLFFEKPLVAKNGQAHVSEDDFLQARSLLQRAEAIGSETAMVFNYRFFAQTQRAQAILAERDFGKLTQASLLVNYACWSHCIDLLQLFGGRAAEVAALAGTTEHQGALDLSGAFRLENGATGTVLGTSGTKFDHSLYELHFAFERGSLHFSDLDGPLEIWDHATRYKETHGLIGNHSRWDQYRLSFEKSLAAYLESIRQGAPPPIPGRAGLEELQFEAALRRSVALQRPVQVQEELGLLLPG</sequence>
<evidence type="ECO:0000313" key="4">
    <source>
        <dbReference type="EMBL" id="MBB6050599.1"/>
    </source>
</evidence>
<dbReference type="Gene3D" id="3.30.360.10">
    <property type="entry name" value="Dihydrodipicolinate Reductase, domain 2"/>
    <property type="match status" value="1"/>
</dbReference>
<evidence type="ECO:0000259" key="3">
    <source>
        <dbReference type="Pfam" id="PF01408"/>
    </source>
</evidence>
<dbReference type="Proteomes" id="UP000520814">
    <property type="component" value="Unassembled WGS sequence"/>
</dbReference>
<dbReference type="EMBL" id="JACHGW010000002">
    <property type="protein sequence ID" value="MBB6050599.1"/>
    <property type="molecule type" value="Genomic_DNA"/>
</dbReference>
<keyword evidence="5" id="KW-1185">Reference proteome</keyword>
<dbReference type="Pfam" id="PF01408">
    <property type="entry name" value="GFO_IDH_MocA"/>
    <property type="match status" value="1"/>
</dbReference>
<evidence type="ECO:0000256" key="1">
    <source>
        <dbReference type="ARBA" id="ARBA00010928"/>
    </source>
</evidence>
<dbReference type="AlphaFoldDB" id="A0A7W9W5L5"/>
<dbReference type="InterPro" id="IPR051317">
    <property type="entry name" value="Gfo/Idh/MocA_oxidoreduct"/>
</dbReference>
<evidence type="ECO:0000313" key="5">
    <source>
        <dbReference type="Proteomes" id="UP000520814"/>
    </source>
</evidence>
<comment type="caution">
    <text evidence="4">The sequence shown here is derived from an EMBL/GenBank/DDBJ whole genome shotgun (WGS) entry which is preliminary data.</text>
</comment>
<protein>
    <submittedName>
        <fullName evidence="4">Putative dehydrogenase</fullName>
    </submittedName>
</protein>
<feature type="domain" description="Gfo/Idh/MocA-like oxidoreductase N-terminal" evidence="3">
    <location>
        <begin position="3"/>
        <end position="102"/>
    </location>
</feature>
<dbReference type="PANTHER" id="PTHR43708:SF5">
    <property type="entry name" value="CONSERVED EXPRESSED OXIDOREDUCTASE (EUROFUNG)-RELATED"/>
    <property type="match status" value="1"/>
</dbReference>
<accession>A0A7W9W5L5</accession>
<dbReference type="Gene3D" id="3.40.50.720">
    <property type="entry name" value="NAD(P)-binding Rossmann-like Domain"/>
    <property type="match status" value="1"/>
</dbReference>